<dbReference type="InterPro" id="IPR027417">
    <property type="entry name" value="P-loop_NTPase"/>
</dbReference>
<keyword evidence="7" id="KW-0645">Protease</keyword>
<keyword evidence="2" id="KW-0067">ATP-binding</keyword>
<feature type="transmembrane region" description="Helical" evidence="4">
    <location>
        <begin position="76"/>
        <end position="98"/>
    </location>
</feature>
<dbReference type="Gene3D" id="3.40.50.300">
    <property type="entry name" value="P-loop containing nucleotide triphosphate hydrolases"/>
    <property type="match status" value="2"/>
</dbReference>
<reference evidence="7 8" key="1">
    <citation type="journal article" date="2015" name="Nature">
        <title>rRNA introns, odd ribosomes, and small enigmatic genomes across a large radiation of phyla.</title>
        <authorList>
            <person name="Brown C.T."/>
            <person name="Hug L.A."/>
            <person name="Thomas B.C."/>
            <person name="Sharon I."/>
            <person name="Castelle C.J."/>
            <person name="Singh A."/>
            <person name="Wilkins M.J."/>
            <person name="Williams K.H."/>
            <person name="Banfield J.F."/>
        </authorList>
    </citation>
    <scope>NUCLEOTIDE SEQUENCE [LARGE SCALE GENOMIC DNA]</scope>
</reference>
<keyword evidence="1" id="KW-0547">Nucleotide-binding</keyword>
<feature type="domain" description="AAA+ ATPase" evidence="5">
    <location>
        <begin position="581"/>
        <end position="750"/>
    </location>
</feature>
<dbReference type="Pfam" id="PF10431">
    <property type="entry name" value="ClpB_D2-small"/>
    <property type="match status" value="1"/>
</dbReference>
<dbReference type="PANTHER" id="PTHR11638">
    <property type="entry name" value="ATP-DEPENDENT CLP PROTEASE"/>
    <property type="match status" value="1"/>
</dbReference>
<dbReference type="EMBL" id="LCDF01000013">
    <property type="protein sequence ID" value="KKS47779.1"/>
    <property type="molecule type" value="Genomic_DNA"/>
</dbReference>
<evidence type="ECO:0000256" key="4">
    <source>
        <dbReference type="SAM" id="Phobius"/>
    </source>
</evidence>
<feature type="domain" description="Clp ATPase C-terminal" evidence="6">
    <location>
        <begin position="749"/>
        <end position="836"/>
    </location>
</feature>
<name>A0A0G0ZGG4_9BACT</name>
<dbReference type="Gene3D" id="1.10.8.60">
    <property type="match status" value="1"/>
</dbReference>
<keyword evidence="7" id="KW-0378">Hydrolase</keyword>
<dbReference type="InterPro" id="IPR019489">
    <property type="entry name" value="Clp_ATPase_C"/>
</dbReference>
<dbReference type="GO" id="GO:0016887">
    <property type="term" value="F:ATP hydrolysis activity"/>
    <property type="evidence" value="ECO:0007669"/>
    <property type="project" value="InterPro"/>
</dbReference>
<dbReference type="InterPro" id="IPR003593">
    <property type="entry name" value="AAA+_ATPase"/>
</dbReference>
<dbReference type="GO" id="GO:0005737">
    <property type="term" value="C:cytoplasm"/>
    <property type="evidence" value="ECO:0007669"/>
    <property type="project" value="TreeGrafter"/>
</dbReference>
<keyword evidence="4" id="KW-0812">Transmembrane</keyword>
<dbReference type="GO" id="GO:0006508">
    <property type="term" value="P:proteolysis"/>
    <property type="evidence" value="ECO:0007669"/>
    <property type="project" value="UniProtKB-KW"/>
</dbReference>
<proteinExistence type="predicted"/>
<dbReference type="PANTHER" id="PTHR11638:SF18">
    <property type="entry name" value="HEAT SHOCK PROTEIN 104"/>
    <property type="match status" value="1"/>
</dbReference>
<accession>A0A0G0ZGG4</accession>
<dbReference type="GO" id="GO:0005524">
    <property type="term" value="F:ATP binding"/>
    <property type="evidence" value="ECO:0007669"/>
    <property type="project" value="UniProtKB-KW"/>
</dbReference>
<dbReference type="InterPro" id="IPR001270">
    <property type="entry name" value="ClpA/B"/>
</dbReference>
<keyword evidence="4" id="KW-1133">Transmembrane helix</keyword>
<dbReference type="PRINTS" id="PR00300">
    <property type="entry name" value="CLPPROTEASEA"/>
</dbReference>
<dbReference type="CDD" id="cd19499">
    <property type="entry name" value="RecA-like_ClpB_Hsp104-like"/>
    <property type="match status" value="1"/>
</dbReference>
<evidence type="ECO:0000256" key="2">
    <source>
        <dbReference type="ARBA" id="ARBA00022840"/>
    </source>
</evidence>
<dbReference type="InterPro" id="IPR050130">
    <property type="entry name" value="ClpA_ClpB"/>
</dbReference>
<dbReference type="GO" id="GO:0034605">
    <property type="term" value="P:cellular response to heat"/>
    <property type="evidence" value="ECO:0007669"/>
    <property type="project" value="TreeGrafter"/>
</dbReference>
<evidence type="ECO:0000259" key="5">
    <source>
        <dbReference type="SMART" id="SM00382"/>
    </source>
</evidence>
<evidence type="ECO:0000313" key="8">
    <source>
        <dbReference type="Proteomes" id="UP000034036"/>
    </source>
</evidence>
<keyword evidence="4" id="KW-0472">Membrane</keyword>
<dbReference type="PROSITE" id="PS00675">
    <property type="entry name" value="SIGMA54_INTERACT_1"/>
    <property type="match status" value="1"/>
</dbReference>
<dbReference type="SMART" id="SM00382">
    <property type="entry name" value="AAA"/>
    <property type="match status" value="2"/>
</dbReference>
<keyword evidence="3" id="KW-0143">Chaperone</keyword>
<sequence>MVPDFNFNQNRFLSALALENSFSANKRRRFGKVTSVCLFFTLVFIAAGYLSAEITKNYGINNSALNNLIYLFRGDAWVGLFFILLAFRLFIFSLDAFFRSKTLGKNGFPSSENIAKRLNFRSSEIWHECVFNKDESERNLLPGILKTDIGKLILIRSGIYPEEFRALTSKKASDLKIADEVIFELEKITKDEKGINSADLFSALYNCDKLFREFLAFKKISSHDLQSAAMWAEEELDEADMKSRWWLIENLFRVGGLAKDWAYGEAYFLENFAQELRPSKIRKEELIGREREIGLLESALLKKSGANVLIVGETGAGKHALLFGLINMIHEGSVFPELEHKRVFELHSDTITASGKSKAGVEEILIKTLNEAVRAGNIILVIDNFPEFVESLALMGVSPLEIFSTYFENSNIHLLAMAEIGAFRKSLQASTDLMKYFEKIEIEEPREDKLILILKDLAPRFEAIYGGGAFFTSGSIREIAEAGERYLIGSALPKRAVNLMENCIKDAINSKIPLINEEFVSEVVSKITKIPLGRIDAAERIKLLSLDALLEKRVIGQKEATDAIAESIKRSRSGITNPKRPIGTFLFLGPTGVGKTETAKALSESYFGNEEAMIRLDMSEFQTEESIERLIGSFEKNAPGILSSKMLSSPYSVLLLDEFEKSNLKIRNLFLQILDEGFFSDYLGRKINMRNTIIIATSNAGSEMISELVAGGADSSKMKDEILAYVRKNGIYSPELLNRFDSIIIFRPLGKDTTTGIAKKMLDGLVSRLKKQNYILEIGEDLVKIVSENGFDPAMGARPMQRYIQNKVEKIISDKIIRGEIRQEIPFRITAEEISAEAQNQTEKINPAPARDTLNHAEKIEISKKELKT</sequence>
<protein>
    <submittedName>
        <fullName evidence="7">Clp protease ATP binding subunit</fullName>
    </submittedName>
</protein>
<dbReference type="Proteomes" id="UP000034036">
    <property type="component" value="Unassembled WGS sequence"/>
</dbReference>
<gene>
    <name evidence="7" type="ORF">UV11_C0013G0003</name>
</gene>
<evidence type="ECO:0000256" key="3">
    <source>
        <dbReference type="ARBA" id="ARBA00023186"/>
    </source>
</evidence>
<evidence type="ECO:0000313" key="7">
    <source>
        <dbReference type="EMBL" id="KKS47779.1"/>
    </source>
</evidence>
<feature type="domain" description="AAA+ ATPase" evidence="5">
    <location>
        <begin position="304"/>
        <end position="433"/>
    </location>
</feature>
<comment type="caution">
    <text evidence="7">The sequence shown here is derived from an EMBL/GenBank/DDBJ whole genome shotgun (WGS) entry which is preliminary data.</text>
</comment>
<feature type="transmembrane region" description="Helical" evidence="4">
    <location>
        <begin position="33"/>
        <end position="52"/>
    </location>
</feature>
<evidence type="ECO:0000256" key="1">
    <source>
        <dbReference type="ARBA" id="ARBA00022741"/>
    </source>
</evidence>
<dbReference type="GO" id="GO:0008233">
    <property type="term" value="F:peptidase activity"/>
    <property type="evidence" value="ECO:0007669"/>
    <property type="project" value="UniProtKB-KW"/>
</dbReference>
<dbReference type="InterPro" id="IPR025662">
    <property type="entry name" value="Sigma_54_int_dom_ATP-bd_1"/>
</dbReference>
<dbReference type="SMART" id="SM01086">
    <property type="entry name" value="ClpB_D2-small"/>
    <property type="match status" value="1"/>
</dbReference>
<dbReference type="SUPFAM" id="SSF52540">
    <property type="entry name" value="P-loop containing nucleoside triphosphate hydrolases"/>
    <property type="match status" value="2"/>
</dbReference>
<dbReference type="STRING" id="1618659.UV11_C0013G0003"/>
<dbReference type="AlphaFoldDB" id="A0A0G0ZGG4"/>
<organism evidence="7 8">
    <name type="scientific">Candidatus Giovannonibacteria bacterium GW2011_GWF2_42_19</name>
    <dbReference type="NCBI Taxonomy" id="1618659"/>
    <lineage>
        <taxon>Bacteria</taxon>
        <taxon>Candidatus Giovannoniibacteriota</taxon>
    </lineage>
</organism>
<evidence type="ECO:0000259" key="6">
    <source>
        <dbReference type="SMART" id="SM01086"/>
    </source>
</evidence>
<dbReference type="Pfam" id="PF07724">
    <property type="entry name" value="AAA_2"/>
    <property type="match status" value="1"/>
</dbReference>
<dbReference type="InterPro" id="IPR003959">
    <property type="entry name" value="ATPase_AAA_core"/>
</dbReference>
<dbReference type="PATRIC" id="fig|1618659.3.peg.521"/>